<sequence>SQHPRHFGKYLLHFDTHELDQRYRPDLAALARTCKIFKEPALDALWRSQHTLDNILRLLPSNAWSHIIRRIEQREWKIPLTYSRRVRSLSLF</sequence>
<dbReference type="AlphaFoldDB" id="A0AAD7E3G8"/>
<reference evidence="1" key="1">
    <citation type="submission" date="2023-03" db="EMBL/GenBank/DDBJ databases">
        <title>Massive genome expansion in bonnet fungi (Mycena s.s.) driven by repeated elements and novel gene families across ecological guilds.</title>
        <authorList>
            <consortium name="Lawrence Berkeley National Laboratory"/>
            <person name="Harder C.B."/>
            <person name="Miyauchi S."/>
            <person name="Viragh M."/>
            <person name="Kuo A."/>
            <person name="Thoen E."/>
            <person name="Andreopoulos B."/>
            <person name="Lu D."/>
            <person name="Skrede I."/>
            <person name="Drula E."/>
            <person name="Henrissat B."/>
            <person name="Morin E."/>
            <person name="Kohler A."/>
            <person name="Barry K."/>
            <person name="LaButti K."/>
            <person name="Morin E."/>
            <person name="Salamov A."/>
            <person name="Lipzen A."/>
            <person name="Mereny Z."/>
            <person name="Hegedus B."/>
            <person name="Baldrian P."/>
            <person name="Stursova M."/>
            <person name="Weitz H."/>
            <person name="Taylor A."/>
            <person name="Grigoriev I.V."/>
            <person name="Nagy L.G."/>
            <person name="Martin F."/>
            <person name="Kauserud H."/>
        </authorList>
    </citation>
    <scope>NUCLEOTIDE SEQUENCE</scope>
    <source>
        <strain evidence="1">9144</strain>
    </source>
</reference>
<protein>
    <submittedName>
        <fullName evidence="1">Uncharacterized protein</fullName>
    </submittedName>
</protein>
<feature type="non-terminal residue" evidence="1">
    <location>
        <position position="92"/>
    </location>
</feature>
<feature type="non-terminal residue" evidence="1">
    <location>
        <position position="1"/>
    </location>
</feature>
<evidence type="ECO:0000313" key="1">
    <source>
        <dbReference type="EMBL" id="KAJ7226753.1"/>
    </source>
</evidence>
<proteinExistence type="predicted"/>
<name>A0AAD7E3G8_9AGAR</name>
<gene>
    <name evidence="1" type="ORF">GGX14DRAFT_488260</name>
</gene>
<organism evidence="1 2">
    <name type="scientific">Mycena pura</name>
    <dbReference type="NCBI Taxonomy" id="153505"/>
    <lineage>
        <taxon>Eukaryota</taxon>
        <taxon>Fungi</taxon>
        <taxon>Dikarya</taxon>
        <taxon>Basidiomycota</taxon>
        <taxon>Agaricomycotina</taxon>
        <taxon>Agaricomycetes</taxon>
        <taxon>Agaricomycetidae</taxon>
        <taxon>Agaricales</taxon>
        <taxon>Marasmiineae</taxon>
        <taxon>Mycenaceae</taxon>
        <taxon>Mycena</taxon>
    </lineage>
</organism>
<accession>A0AAD7E3G8</accession>
<dbReference type="Proteomes" id="UP001219525">
    <property type="component" value="Unassembled WGS sequence"/>
</dbReference>
<evidence type="ECO:0000313" key="2">
    <source>
        <dbReference type="Proteomes" id="UP001219525"/>
    </source>
</evidence>
<keyword evidence="2" id="KW-1185">Reference proteome</keyword>
<dbReference type="EMBL" id="JARJCW010000003">
    <property type="protein sequence ID" value="KAJ7226753.1"/>
    <property type="molecule type" value="Genomic_DNA"/>
</dbReference>
<comment type="caution">
    <text evidence="1">The sequence shown here is derived from an EMBL/GenBank/DDBJ whole genome shotgun (WGS) entry which is preliminary data.</text>
</comment>